<reference evidence="2" key="1">
    <citation type="submission" date="2021-01" db="EMBL/GenBank/DDBJ databases">
        <title>Modified the classification status of verrucomicrobia.</title>
        <authorList>
            <person name="Feng X."/>
        </authorList>
    </citation>
    <scope>NUCLEOTIDE SEQUENCE</scope>
    <source>
        <strain evidence="2">KCTC 12986</strain>
    </source>
</reference>
<name>A0A934VIF6_9BACT</name>
<dbReference type="RefSeq" id="WP_200392458.1">
    <property type="nucleotide sequence ID" value="NZ_JAENIO010000038.1"/>
</dbReference>
<dbReference type="Proteomes" id="UP000604083">
    <property type="component" value="Unassembled WGS sequence"/>
</dbReference>
<protein>
    <submittedName>
        <fullName evidence="2">Uncharacterized protein</fullName>
    </submittedName>
</protein>
<sequence length="211" mass="23894">MSEKDQLEKVERLNARNLLSRVSEGKPLTSEQLNFLRDKIGPAPEEKKQPVDLLARALLLADFVKLSGLDPRRIQQLKKEGHIPDNGRGKYRFEHLRAYVAYLQGLVQRRRIESDSPDKLDLDQERALKEREQRRKLERENALAEGKLVDAAEVDAMNAEVDGIIRSNMLAIPARMAGELAGIEEPREVQLALDQVIRKSLAALEGNLDSE</sequence>
<feature type="coiled-coil region" evidence="1">
    <location>
        <begin position="120"/>
        <end position="154"/>
    </location>
</feature>
<accession>A0A934VIF6</accession>
<proteinExistence type="predicted"/>
<keyword evidence="3" id="KW-1185">Reference proteome</keyword>
<dbReference type="EMBL" id="JAENIO010000038">
    <property type="protein sequence ID" value="MBK1835023.1"/>
    <property type="molecule type" value="Genomic_DNA"/>
</dbReference>
<comment type="caution">
    <text evidence="2">The sequence shown here is derived from an EMBL/GenBank/DDBJ whole genome shotgun (WGS) entry which is preliminary data.</text>
</comment>
<evidence type="ECO:0000313" key="2">
    <source>
        <dbReference type="EMBL" id="MBK1835023.1"/>
    </source>
</evidence>
<dbReference type="AlphaFoldDB" id="A0A934VIF6"/>
<evidence type="ECO:0000256" key="1">
    <source>
        <dbReference type="SAM" id="Coils"/>
    </source>
</evidence>
<gene>
    <name evidence="2" type="ORF">JIN78_13210</name>
</gene>
<keyword evidence="1" id="KW-0175">Coiled coil</keyword>
<organism evidence="2 3">
    <name type="scientific">Roseibacillus ishigakijimensis</name>
    <dbReference type="NCBI Taxonomy" id="454146"/>
    <lineage>
        <taxon>Bacteria</taxon>
        <taxon>Pseudomonadati</taxon>
        <taxon>Verrucomicrobiota</taxon>
        <taxon>Verrucomicrobiia</taxon>
        <taxon>Verrucomicrobiales</taxon>
        <taxon>Verrucomicrobiaceae</taxon>
        <taxon>Roseibacillus</taxon>
    </lineage>
</organism>
<evidence type="ECO:0000313" key="3">
    <source>
        <dbReference type="Proteomes" id="UP000604083"/>
    </source>
</evidence>